<sequence>MTSAVTSPPAAARARKLAGEQRREDANGGHQHRWRRGGRGRRRDGDHDGGLPERRRRLERRRRTAGAAASTAARGLTRLRLYRRRETKARVATGSGGLGDPFKGVGRLRRRPTATGDGEGKLRLGGKRPIRIELESTDFQSDLEDDSKREKVEEISGNISPQLISPEKERRGRIWKETTARLG</sequence>
<organism evidence="2 3">
    <name type="scientific">Oryza sativa subsp. japonica</name>
    <name type="common">Rice</name>
    <dbReference type="NCBI Taxonomy" id="39947"/>
    <lineage>
        <taxon>Eukaryota</taxon>
        <taxon>Viridiplantae</taxon>
        <taxon>Streptophyta</taxon>
        <taxon>Embryophyta</taxon>
        <taxon>Tracheophyta</taxon>
        <taxon>Spermatophyta</taxon>
        <taxon>Magnoliopsida</taxon>
        <taxon>Liliopsida</taxon>
        <taxon>Poales</taxon>
        <taxon>Poaceae</taxon>
        <taxon>BOP clade</taxon>
        <taxon>Oryzoideae</taxon>
        <taxon>Oryzeae</taxon>
        <taxon>Oryzinae</taxon>
        <taxon>Oryza</taxon>
        <taxon>Oryza sativa</taxon>
    </lineage>
</organism>
<feature type="compositionally biased region" description="Basic and acidic residues" evidence="1">
    <location>
        <begin position="166"/>
        <end position="183"/>
    </location>
</feature>
<accession>Q8H303</accession>
<feature type="compositionally biased region" description="Basic and acidic residues" evidence="1">
    <location>
        <begin position="43"/>
        <end position="53"/>
    </location>
</feature>
<reference evidence="3" key="2">
    <citation type="journal article" date="2008" name="Nucleic Acids Res.">
        <title>The rice annotation project database (RAP-DB): 2008 update.</title>
        <authorList>
            <consortium name="The rice annotation project (RAP)"/>
        </authorList>
    </citation>
    <scope>GENOME REANNOTATION</scope>
    <source>
        <strain evidence="3">cv. Nipponbare</strain>
    </source>
</reference>
<evidence type="ECO:0000256" key="1">
    <source>
        <dbReference type="SAM" id="MobiDB-lite"/>
    </source>
</evidence>
<dbReference type="Proteomes" id="UP000000763">
    <property type="component" value="Chromosome 7"/>
</dbReference>
<reference evidence="3" key="1">
    <citation type="journal article" date="2005" name="Nature">
        <title>The map-based sequence of the rice genome.</title>
        <authorList>
            <consortium name="International rice genome sequencing project (IRGSP)"/>
            <person name="Matsumoto T."/>
            <person name="Wu J."/>
            <person name="Kanamori H."/>
            <person name="Katayose Y."/>
            <person name="Fujisawa M."/>
            <person name="Namiki N."/>
            <person name="Mizuno H."/>
            <person name="Yamamoto K."/>
            <person name="Antonio B.A."/>
            <person name="Baba T."/>
            <person name="Sakata K."/>
            <person name="Nagamura Y."/>
            <person name="Aoki H."/>
            <person name="Arikawa K."/>
            <person name="Arita K."/>
            <person name="Bito T."/>
            <person name="Chiden Y."/>
            <person name="Fujitsuka N."/>
            <person name="Fukunaka R."/>
            <person name="Hamada M."/>
            <person name="Harada C."/>
            <person name="Hayashi A."/>
            <person name="Hijishita S."/>
            <person name="Honda M."/>
            <person name="Hosokawa S."/>
            <person name="Ichikawa Y."/>
            <person name="Idonuma A."/>
            <person name="Iijima M."/>
            <person name="Ikeda M."/>
            <person name="Ikeno M."/>
            <person name="Ito K."/>
            <person name="Ito S."/>
            <person name="Ito T."/>
            <person name="Ito Y."/>
            <person name="Ito Y."/>
            <person name="Iwabuchi A."/>
            <person name="Kamiya K."/>
            <person name="Karasawa W."/>
            <person name="Kurita K."/>
            <person name="Katagiri S."/>
            <person name="Kikuta A."/>
            <person name="Kobayashi H."/>
            <person name="Kobayashi N."/>
            <person name="Machita K."/>
            <person name="Maehara T."/>
            <person name="Masukawa M."/>
            <person name="Mizubayashi T."/>
            <person name="Mukai Y."/>
            <person name="Nagasaki H."/>
            <person name="Nagata Y."/>
            <person name="Naito S."/>
            <person name="Nakashima M."/>
            <person name="Nakama Y."/>
            <person name="Nakamichi Y."/>
            <person name="Nakamura M."/>
            <person name="Meguro A."/>
            <person name="Negishi M."/>
            <person name="Ohta I."/>
            <person name="Ohta T."/>
            <person name="Okamoto M."/>
            <person name="Ono N."/>
            <person name="Saji S."/>
            <person name="Sakaguchi M."/>
            <person name="Sakai K."/>
            <person name="Shibata M."/>
            <person name="Shimokawa T."/>
            <person name="Song J."/>
            <person name="Takazaki Y."/>
            <person name="Terasawa K."/>
            <person name="Tsugane M."/>
            <person name="Tsuji K."/>
            <person name="Ueda S."/>
            <person name="Waki K."/>
            <person name="Yamagata H."/>
            <person name="Yamamoto M."/>
            <person name="Yamamoto S."/>
            <person name="Yamane H."/>
            <person name="Yoshiki S."/>
            <person name="Yoshihara R."/>
            <person name="Yukawa K."/>
            <person name="Zhong H."/>
            <person name="Yano M."/>
            <person name="Yuan Q."/>
            <person name="Ouyang S."/>
            <person name="Liu J."/>
            <person name="Jones K.M."/>
            <person name="Gansberger K."/>
            <person name="Moffat K."/>
            <person name="Hill J."/>
            <person name="Bera J."/>
            <person name="Fadrosh D."/>
            <person name="Jin S."/>
            <person name="Johri S."/>
            <person name="Kim M."/>
            <person name="Overton L."/>
            <person name="Reardon M."/>
            <person name="Tsitrin T."/>
            <person name="Vuong H."/>
            <person name="Weaver B."/>
            <person name="Ciecko A."/>
            <person name="Tallon L."/>
            <person name="Jackson J."/>
            <person name="Pai G."/>
            <person name="Aken S.V."/>
            <person name="Utterback T."/>
            <person name="Reidmuller S."/>
            <person name="Feldblyum T."/>
            <person name="Hsiao J."/>
            <person name="Zismann V."/>
            <person name="Iobst S."/>
            <person name="de Vazeille A.R."/>
            <person name="Buell C.R."/>
            <person name="Ying K."/>
            <person name="Li Y."/>
            <person name="Lu T."/>
            <person name="Huang Y."/>
            <person name="Zhao Q."/>
            <person name="Feng Q."/>
            <person name="Zhang L."/>
            <person name="Zhu J."/>
            <person name="Weng Q."/>
            <person name="Mu J."/>
            <person name="Lu Y."/>
            <person name="Fan D."/>
            <person name="Liu Y."/>
            <person name="Guan J."/>
            <person name="Zhang Y."/>
            <person name="Yu S."/>
            <person name="Liu X."/>
            <person name="Zhang Y."/>
            <person name="Hong G."/>
            <person name="Han B."/>
            <person name="Choisne N."/>
            <person name="Demange N."/>
            <person name="Orjeda G."/>
            <person name="Samain S."/>
            <person name="Cattolico L."/>
            <person name="Pelletier E."/>
            <person name="Couloux A."/>
            <person name="Segurens B."/>
            <person name="Wincker P."/>
            <person name="D'Hont A."/>
            <person name="Scarpelli C."/>
            <person name="Weissenbach J."/>
            <person name="Salanoubat M."/>
            <person name="Quetier F."/>
            <person name="Yu Y."/>
            <person name="Kim H.R."/>
            <person name="Rambo T."/>
            <person name="Currie J."/>
            <person name="Collura K."/>
            <person name="Luo M."/>
            <person name="Yang T."/>
            <person name="Ammiraju J.S.S."/>
            <person name="Engler F."/>
            <person name="Soderlund C."/>
            <person name="Wing R.A."/>
            <person name="Palmer L.E."/>
            <person name="de la Bastide M."/>
            <person name="Spiegel L."/>
            <person name="Nascimento L."/>
            <person name="Zutavern T."/>
            <person name="O'Shaughnessy A."/>
            <person name="Dike S."/>
            <person name="Dedhia N."/>
            <person name="Preston R."/>
            <person name="Balija V."/>
            <person name="McCombie W.R."/>
            <person name="Chow T."/>
            <person name="Chen H."/>
            <person name="Chung M."/>
            <person name="Chen C."/>
            <person name="Shaw J."/>
            <person name="Wu H."/>
            <person name="Hsiao K."/>
            <person name="Chao Y."/>
            <person name="Chu M."/>
            <person name="Cheng C."/>
            <person name="Hour A."/>
            <person name="Lee P."/>
            <person name="Lin S."/>
            <person name="Lin Y."/>
            <person name="Liou J."/>
            <person name="Liu S."/>
            <person name="Hsing Y."/>
            <person name="Raghuvanshi S."/>
            <person name="Mohanty A."/>
            <person name="Bharti A.K."/>
            <person name="Gaur A."/>
            <person name="Gupta V."/>
            <person name="Kumar D."/>
            <person name="Ravi V."/>
            <person name="Vij S."/>
            <person name="Kapur A."/>
            <person name="Khurana P."/>
            <person name="Khurana P."/>
            <person name="Khurana J.P."/>
            <person name="Tyagi A.K."/>
            <person name="Gaikwad K."/>
            <person name="Singh A."/>
            <person name="Dalal V."/>
            <person name="Srivastava S."/>
            <person name="Dixit A."/>
            <person name="Pal A.K."/>
            <person name="Ghazi I.A."/>
            <person name="Yadav M."/>
            <person name="Pandit A."/>
            <person name="Bhargava A."/>
            <person name="Sureshbabu K."/>
            <person name="Batra K."/>
            <person name="Sharma T.R."/>
            <person name="Mohapatra T."/>
            <person name="Singh N.K."/>
            <person name="Messing J."/>
            <person name="Nelson A.B."/>
            <person name="Fuks G."/>
            <person name="Kavchok S."/>
            <person name="Keizer G."/>
            <person name="Linton E."/>
            <person name="Llaca V."/>
            <person name="Song R."/>
            <person name="Tanyolac B."/>
            <person name="Young S."/>
            <person name="Ho-Il K."/>
            <person name="Hahn J.H."/>
            <person name="Sangsakoo G."/>
            <person name="Vanavichit A."/>
            <person name="de Mattos Luiz.A.T."/>
            <person name="Zimmer P.D."/>
            <person name="Malone G."/>
            <person name="Dellagostin O."/>
            <person name="de Oliveira A.C."/>
            <person name="Bevan M."/>
            <person name="Bancroft I."/>
            <person name="Minx P."/>
            <person name="Cordum H."/>
            <person name="Wilson R."/>
            <person name="Cheng Z."/>
            <person name="Jin W."/>
            <person name="Jiang J."/>
            <person name="Leong S.A."/>
            <person name="Iwama H."/>
            <person name="Gojobori T."/>
            <person name="Itoh T."/>
            <person name="Niimura Y."/>
            <person name="Fujii Y."/>
            <person name="Habara T."/>
            <person name="Sakai H."/>
            <person name="Sato Y."/>
            <person name="Wilson G."/>
            <person name="Kumar K."/>
            <person name="McCouch S."/>
            <person name="Juretic N."/>
            <person name="Hoen D."/>
            <person name="Wright S."/>
            <person name="Bruskiewich R."/>
            <person name="Bureau T."/>
            <person name="Miyao A."/>
            <person name="Hirochika H."/>
            <person name="Nishikawa T."/>
            <person name="Kadowaki K."/>
            <person name="Sugiura M."/>
            <person name="Burr B."/>
            <person name="Sasaki T."/>
        </authorList>
    </citation>
    <scope>NUCLEOTIDE SEQUENCE [LARGE SCALE GENOMIC DNA]</scope>
    <source>
        <strain evidence="3">cv. Nipponbare</strain>
    </source>
</reference>
<evidence type="ECO:0000313" key="2">
    <source>
        <dbReference type="EMBL" id="BAC21543.1"/>
    </source>
</evidence>
<name>Q8H303_ORYSJ</name>
<evidence type="ECO:0000313" key="3">
    <source>
        <dbReference type="Proteomes" id="UP000000763"/>
    </source>
</evidence>
<dbReference type="EMBL" id="AP005325">
    <property type="protein sequence ID" value="BAC21543.1"/>
    <property type="molecule type" value="Genomic_DNA"/>
</dbReference>
<feature type="region of interest" description="Disordered" evidence="1">
    <location>
        <begin position="1"/>
        <end position="183"/>
    </location>
</feature>
<feature type="compositionally biased region" description="Low complexity" evidence="1">
    <location>
        <begin position="65"/>
        <end position="79"/>
    </location>
</feature>
<proteinExistence type="predicted"/>
<feature type="compositionally biased region" description="Basic residues" evidence="1">
    <location>
        <begin position="30"/>
        <end position="42"/>
    </location>
</feature>
<feature type="compositionally biased region" description="Basic residues" evidence="1">
    <location>
        <begin position="54"/>
        <end position="64"/>
    </location>
</feature>
<gene>
    <name evidence="2" type="primary">P0710F09.126</name>
</gene>
<dbReference type="AlphaFoldDB" id="Q8H303"/>
<feature type="compositionally biased region" description="Basic and acidic residues" evidence="1">
    <location>
        <begin position="17"/>
        <end position="27"/>
    </location>
</feature>
<protein>
    <submittedName>
        <fullName evidence="2">Uncharacterized protein</fullName>
    </submittedName>
</protein>